<sequence>MRQGAAAKTAAARAYCARNEAETVKRAALFSGFFFLIAMALFLALGTGAAKAGSYGAGGLTGVTPALLSEQDQARYRQIFRLQEQGRWGEADRLIGNLQERALMGHVLYQRYMHPTAYRSKFSELKSWLDLYNDHPGASKIYKLAMKRRPRGAAYPAQPLRRVYRQRNDTAYSVAATQRSFSSSYRKANYRVRSYLRRERPTQALGYLNRVRGSLSALEYDTILTRIAGSYFIEDRNDRAYEEALTALKRSGEGVPLAYWYAGLASWRMDEPAKAAGYFAVLARAQNVNDWTRAAGGFWAARAYLASRQPEHVAEMLEIAAGTGATFYGILAARQLGDEVEFVWLRQPLDEAGYKLLLTEPAVRRAIALTEIGRRDMAEEELMRAHGRVDEGLDTALIALAEALKLPATQLQVASAAHIPASYRAAQSGSGHRAFVVNAGLFPVPDYAPSEGFRVDRALLFAFMRQESKFQPQAKSYAGARGLMQIMPATASHITQDRSLRRSNRDKLFEPSFNASLGQQYLQELMNMGDPHGNLIMLAAAYNGGPGNLNRWLKQVDYREDPLLFLESIPAAETRGYVERVITNLWMYRDRLGQLSPSLDTVAAGAWPLYQPMERGGQLARGSASLQP</sequence>
<dbReference type="InterPro" id="IPR008258">
    <property type="entry name" value="Transglycosylase_SLT_dom_1"/>
</dbReference>
<keyword evidence="4" id="KW-0472">Membrane</keyword>
<dbReference type="SUPFAM" id="SSF48435">
    <property type="entry name" value="Bacterial muramidases"/>
    <property type="match status" value="1"/>
</dbReference>
<dbReference type="EMBL" id="BBIO01000006">
    <property type="protein sequence ID" value="GAK45053.1"/>
    <property type="molecule type" value="Genomic_DNA"/>
</dbReference>
<feature type="domain" description="Transglycosylase SLT" evidence="5">
    <location>
        <begin position="451"/>
        <end position="560"/>
    </location>
</feature>
<evidence type="ECO:0000256" key="2">
    <source>
        <dbReference type="ARBA" id="ARBA00009387"/>
    </source>
</evidence>
<dbReference type="Gene3D" id="1.10.530.10">
    <property type="match status" value="1"/>
</dbReference>
<keyword evidence="7" id="KW-1185">Reference proteome</keyword>
<dbReference type="PANTHER" id="PTHR37423:SF5">
    <property type="entry name" value="SOLUBLE LYTIC MUREIN TRANSGLYCOSYLASE"/>
    <property type="match status" value="1"/>
</dbReference>
<comment type="similarity">
    <text evidence="1">Belongs to the transglycosylase Slt family.</text>
</comment>
<dbReference type="GO" id="GO:0042597">
    <property type="term" value="C:periplasmic space"/>
    <property type="evidence" value="ECO:0007669"/>
    <property type="project" value="InterPro"/>
</dbReference>
<dbReference type="Pfam" id="PF01464">
    <property type="entry name" value="SLT"/>
    <property type="match status" value="1"/>
</dbReference>
<reference evidence="6 7" key="1">
    <citation type="submission" date="2014-07" db="EMBL/GenBank/DDBJ databases">
        <title>Tepidicaulis marinum gen. nov., sp. nov., a novel marine bacterium denitrifying nitrate to nitrous oxide strictly under microaerobic conditions.</title>
        <authorList>
            <person name="Takeuchi M."/>
            <person name="Yamagishi T."/>
            <person name="Kamagata Y."/>
            <person name="Oshima K."/>
            <person name="Hattori M."/>
            <person name="Katayama T."/>
            <person name="Hanada S."/>
            <person name="Tamaki H."/>
            <person name="Marumo K."/>
            <person name="Maeda H."/>
            <person name="Nedachi M."/>
            <person name="Iwasaki W."/>
            <person name="Suwa Y."/>
            <person name="Sakata S."/>
        </authorList>
    </citation>
    <scope>NUCLEOTIDE SEQUENCE [LARGE SCALE GENOMIC DNA]</scope>
    <source>
        <strain evidence="6 7">MA2</strain>
    </source>
</reference>
<dbReference type="GO" id="GO:0004553">
    <property type="term" value="F:hydrolase activity, hydrolyzing O-glycosyl compounds"/>
    <property type="evidence" value="ECO:0007669"/>
    <property type="project" value="InterPro"/>
</dbReference>
<name>A0A081BAI5_9HYPH</name>
<comment type="caution">
    <text evidence="6">The sequence shown here is derived from an EMBL/GenBank/DDBJ whole genome shotgun (WGS) entry which is preliminary data.</text>
</comment>
<evidence type="ECO:0000313" key="6">
    <source>
        <dbReference type="EMBL" id="GAK45053.1"/>
    </source>
</evidence>
<accession>A0A081BAI5</accession>
<dbReference type="Gene3D" id="1.25.20.10">
    <property type="entry name" value="Bacterial muramidases"/>
    <property type="match status" value="1"/>
</dbReference>
<evidence type="ECO:0000259" key="5">
    <source>
        <dbReference type="Pfam" id="PF01464"/>
    </source>
</evidence>
<evidence type="ECO:0000313" key="7">
    <source>
        <dbReference type="Proteomes" id="UP000028702"/>
    </source>
</evidence>
<dbReference type="PANTHER" id="PTHR37423">
    <property type="entry name" value="SOLUBLE LYTIC MUREIN TRANSGLYCOSYLASE-RELATED"/>
    <property type="match status" value="1"/>
</dbReference>
<organism evidence="6 7">
    <name type="scientific">Tepidicaulis marinus</name>
    <dbReference type="NCBI Taxonomy" id="1333998"/>
    <lineage>
        <taxon>Bacteria</taxon>
        <taxon>Pseudomonadati</taxon>
        <taxon>Pseudomonadota</taxon>
        <taxon>Alphaproteobacteria</taxon>
        <taxon>Hyphomicrobiales</taxon>
        <taxon>Parvibaculaceae</taxon>
        <taxon>Tepidicaulis</taxon>
    </lineage>
</organism>
<evidence type="ECO:0000256" key="4">
    <source>
        <dbReference type="SAM" id="Phobius"/>
    </source>
</evidence>
<dbReference type="STRING" id="1333998.M2A_1552"/>
<dbReference type="SUPFAM" id="SSF53955">
    <property type="entry name" value="Lysozyme-like"/>
    <property type="match status" value="1"/>
</dbReference>
<protein>
    <submittedName>
        <fullName evidence="6">Lytic transglycosylase catalytic subunit</fullName>
    </submittedName>
</protein>
<dbReference type="CDD" id="cd13401">
    <property type="entry name" value="Slt70-like"/>
    <property type="match status" value="1"/>
</dbReference>
<evidence type="ECO:0000256" key="3">
    <source>
        <dbReference type="ARBA" id="ARBA00022729"/>
    </source>
</evidence>
<evidence type="ECO:0000256" key="1">
    <source>
        <dbReference type="ARBA" id="ARBA00007734"/>
    </source>
</evidence>
<feature type="transmembrane region" description="Helical" evidence="4">
    <location>
        <begin position="27"/>
        <end position="45"/>
    </location>
</feature>
<keyword evidence="3" id="KW-0732">Signal</keyword>
<keyword evidence="4" id="KW-1133">Transmembrane helix</keyword>
<dbReference type="Proteomes" id="UP000028702">
    <property type="component" value="Unassembled WGS sequence"/>
</dbReference>
<dbReference type="InterPro" id="IPR023346">
    <property type="entry name" value="Lysozyme-like_dom_sf"/>
</dbReference>
<dbReference type="AlphaFoldDB" id="A0A081BAI5"/>
<proteinExistence type="inferred from homology"/>
<dbReference type="InterPro" id="IPR008939">
    <property type="entry name" value="Lytic_TGlycosylase_superhlx_U"/>
</dbReference>
<comment type="similarity">
    <text evidence="2">Belongs to the virb1 family.</text>
</comment>
<dbReference type="eggNOG" id="COG0741">
    <property type="taxonomic scope" value="Bacteria"/>
</dbReference>
<keyword evidence="4" id="KW-0812">Transmembrane</keyword>
<gene>
    <name evidence="6" type="ORF">M2A_1552</name>
</gene>